<dbReference type="CDD" id="cd00990">
    <property type="entry name" value="cpPDZ_AtDEGP1-like"/>
    <property type="match status" value="1"/>
</dbReference>
<gene>
    <name evidence="10" type="ORF">ZIOFF_031366</name>
</gene>
<accession>A0A8J5GCU0</accession>
<dbReference type="InterPro" id="IPR001478">
    <property type="entry name" value="PDZ"/>
</dbReference>
<dbReference type="PANTHER" id="PTHR43343:SF2">
    <property type="entry name" value="PDZ DOMAIN-CONTAINING PROTEIN"/>
    <property type="match status" value="1"/>
</dbReference>
<protein>
    <recommendedName>
        <fullName evidence="9">PDZ domain-containing protein</fullName>
    </recommendedName>
</protein>
<keyword evidence="6" id="KW-0378">Hydrolase</keyword>
<feature type="domain" description="PDZ" evidence="9">
    <location>
        <begin position="371"/>
        <end position="468"/>
    </location>
</feature>
<dbReference type="Proteomes" id="UP000734854">
    <property type="component" value="Unassembled WGS sequence"/>
</dbReference>
<comment type="subcellular location">
    <subcellularLocation>
        <location evidence="1">Plastid</location>
        <location evidence="1">Chloroplast</location>
    </subcellularLocation>
</comment>
<evidence type="ECO:0000256" key="6">
    <source>
        <dbReference type="ARBA" id="ARBA00022801"/>
    </source>
</evidence>
<organism evidence="10 11">
    <name type="scientific">Zingiber officinale</name>
    <name type="common">Ginger</name>
    <name type="synonym">Amomum zingiber</name>
    <dbReference type="NCBI Taxonomy" id="94328"/>
    <lineage>
        <taxon>Eukaryota</taxon>
        <taxon>Viridiplantae</taxon>
        <taxon>Streptophyta</taxon>
        <taxon>Embryophyta</taxon>
        <taxon>Tracheophyta</taxon>
        <taxon>Spermatophyta</taxon>
        <taxon>Magnoliopsida</taxon>
        <taxon>Liliopsida</taxon>
        <taxon>Zingiberales</taxon>
        <taxon>Zingiberaceae</taxon>
        <taxon>Zingiber</taxon>
    </lineage>
</organism>
<dbReference type="GO" id="GO:0009534">
    <property type="term" value="C:chloroplast thylakoid"/>
    <property type="evidence" value="ECO:0007669"/>
    <property type="project" value="UniProtKB-ARBA"/>
</dbReference>
<keyword evidence="4" id="KW-0934">Plastid</keyword>
<dbReference type="PANTHER" id="PTHR43343">
    <property type="entry name" value="PEPTIDASE S12"/>
    <property type="match status" value="1"/>
</dbReference>
<comment type="caution">
    <text evidence="10">The sequence shown here is derived from an EMBL/GenBank/DDBJ whole genome shotgun (WGS) entry which is preliminary data.</text>
</comment>
<keyword evidence="8" id="KW-0809">Transit peptide</keyword>
<evidence type="ECO:0000256" key="3">
    <source>
        <dbReference type="ARBA" id="ARBA00022528"/>
    </source>
</evidence>
<dbReference type="FunFam" id="2.40.10.10:FF:000001">
    <property type="entry name" value="Periplasmic serine protease DegS"/>
    <property type="match status" value="1"/>
</dbReference>
<dbReference type="GO" id="GO:0010206">
    <property type="term" value="P:photosystem II repair"/>
    <property type="evidence" value="ECO:0007669"/>
    <property type="project" value="UniProtKB-ARBA"/>
</dbReference>
<evidence type="ECO:0000256" key="5">
    <source>
        <dbReference type="ARBA" id="ARBA00022670"/>
    </source>
</evidence>
<dbReference type="GO" id="GO:0004252">
    <property type="term" value="F:serine-type endopeptidase activity"/>
    <property type="evidence" value="ECO:0007669"/>
    <property type="project" value="InterPro"/>
</dbReference>
<dbReference type="InterPro" id="IPR051201">
    <property type="entry name" value="Chloro_Bact_Ser_Proteases"/>
</dbReference>
<evidence type="ECO:0000256" key="1">
    <source>
        <dbReference type="ARBA" id="ARBA00004229"/>
    </source>
</evidence>
<dbReference type="Pfam" id="PF13180">
    <property type="entry name" value="PDZ_2"/>
    <property type="match status" value="1"/>
</dbReference>
<reference evidence="10 11" key="1">
    <citation type="submission" date="2020-08" db="EMBL/GenBank/DDBJ databases">
        <title>Plant Genome Project.</title>
        <authorList>
            <person name="Zhang R.-G."/>
        </authorList>
    </citation>
    <scope>NUCLEOTIDE SEQUENCE [LARGE SCALE GENOMIC DNA]</scope>
    <source>
        <tissue evidence="10">Rhizome</tissue>
    </source>
</reference>
<dbReference type="InterPro" id="IPR039382">
    <property type="entry name" value="DEGP1/8_PDZ_dom"/>
</dbReference>
<dbReference type="AlphaFoldDB" id="A0A8J5GCU0"/>
<dbReference type="EMBL" id="JACMSC010000009">
    <property type="protein sequence ID" value="KAG6506051.1"/>
    <property type="molecule type" value="Genomic_DNA"/>
</dbReference>
<comment type="similarity">
    <text evidence="2">Belongs to the peptidase S1C family.</text>
</comment>
<evidence type="ECO:0000313" key="11">
    <source>
        <dbReference type="Proteomes" id="UP000734854"/>
    </source>
</evidence>
<dbReference type="PRINTS" id="PR00834">
    <property type="entry name" value="PROTEASES2C"/>
</dbReference>
<keyword evidence="11" id="KW-1185">Reference proteome</keyword>
<evidence type="ECO:0000256" key="4">
    <source>
        <dbReference type="ARBA" id="ARBA00022640"/>
    </source>
</evidence>
<name>A0A8J5GCU0_ZINOF</name>
<keyword evidence="3" id="KW-0150">Chloroplast</keyword>
<dbReference type="SMART" id="SM00228">
    <property type="entry name" value="PDZ"/>
    <property type="match status" value="1"/>
</dbReference>
<dbReference type="Pfam" id="PF13365">
    <property type="entry name" value="Trypsin_2"/>
    <property type="match status" value="1"/>
</dbReference>
<dbReference type="InterPro" id="IPR043504">
    <property type="entry name" value="Peptidase_S1_PA_chymotrypsin"/>
</dbReference>
<dbReference type="GO" id="GO:0006508">
    <property type="term" value="P:proteolysis"/>
    <property type="evidence" value="ECO:0007669"/>
    <property type="project" value="UniProtKB-KW"/>
</dbReference>
<evidence type="ECO:0000256" key="8">
    <source>
        <dbReference type="ARBA" id="ARBA00022946"/>
    </source>
</evidence>
<dbReference type="Gene3D" id="2.30.42.10">
    <property type="match status" value="1"/>
</dbReference>
<dbReference type="InterPro" id="IPR009003">
    <property type="entry name" value="Peptidase_S1_PA"/>
</dbReference>
<dbReference type="InterPro" id="IPR001940">
    <property type="entry name" value="Peptidase_S1C"/>
</dbReference>
<dbReference type="SUPFAM" id="SSF50156">
    <property type="entry name" value="PDZ domain-like"/>
    <property type="match status" value="1"/>
</dbReference>
<proteinExistence type="inferred from homology"/>
<evidence type="ECO:0000256" key="2">
    <source>
        <dbReference type="ARBA" id="ARBA00010541"/>
    </source>
</evidence>
<evidence type="ECO:0000259" key="9">
    <source>
        <dbReference type="PROSITE" id="PS50106"/>
    </source>
</evidence>
<sequence length="484" mass="51415">MIRNVRCRPYFRSAWGRDFLDECTSSGNGRGGAVDDLEALDPVPLLGGHLEELVKEFRLVLQRRNRLHSLDSVAAENFKRMLDLALALPIHGLLPHVEVGVAAHLGEAPEPPASPQRMEEIIRAFAPNSSSVPAPSRFPSAASSGAPASAFVITSPRKLQSDELATVRLFQENTPSVVYITNLAARQDAFTLDVLEVPQGSGSGFVWDTKGHIVTNYHVIRGASDLRVTLADQATYEAQVVGFDQDKDVAVLSIDAPKEKLRPIPVGISSDLLVGQKVYAIGNPFGLDHTLTTGVISGLRREISSAATGRPIQDVIQTDAAINPGNSGGPLLDSSGSLIGINTAIYSPSGASSGVGFSIPVDTVSGIVEQIVKFGRVTRPILGIKFAPDQSVEQLGVSGVLVLDAPPNGPAGKAGLQSTKRDAYGRLVLGDIITSVNGKKVTNGSDLYRILDQCKVGETVTVEVLRGDHKEKLPVVLEPKPDES</sequence>
<dbReference type="InterPro" id="IPR036034">
    <property type="entry name" value="PDZ_sf"/>
</dbReference>
<dbReference type="PROSITE" id="PS50106">
    <property type="entry name" value="PDZ"/>
    <property type="match status" value="1"/>
</dbReference>
<keyword evidence="7" id="KW-0720">Serine protease</keyword>
<dbReference type="SUPFAM" id="SSF50494">
    <property type="entry name" value="Trypsin-like serine proteases"/>
    <property type="match status" value="1"/>
</dbReference>
<evidence type="ECO:0000313" key="10">
    <source>
        <dbReference type="EMBL" id="KAG6506051.1"/>
    </source>
</evidence>
<evidence type="ECO:0000256" key="7">
    <source>
        <dbReference type="ARBA" id="ARBA00022825"/>
    </source>
</evidence>
<dbReference type="FunFam" id="2.40.10.10:FF:000103">
    <property type="entry name" value="Protease Do-like 1, chloroplastic"/>
    <property type="match status" value="1"/>
</dbReference>
<dbReference type="Gene3D" id="2.40.10.10">
    <property type="entry name" value="Trypsin-like serine proteases"/>
    <property type="match status" value="2"/>
</dbReference>
<keyword evidence="5" id="KW-0645">Protease</keyword>